<proteinExistence type="predicted"/>
<dbReference type="Pfam" id="PF13628">
    <property type="entry name" value="DUF4142"/>
    <property type="match status" value="1"/>
</dbReference>
<dbReference type="Gene3D" id="1.20.1260.10">
    <property type="match status" value="1"/>
</dbReference>
<dbReference type="PANTHER" id="PTHR38593:SF1">
    <property type="entry name" value="BLR2558 PROTEIN"/>
    <property type="match status" value="1"/>
</dbReference>
<gene>
    <name evidence="2" type="ORF">FA048_09660</name>
</gene>
<reference evidence="2 3" key="1">
    <citation type="submission" date="2019-04" db="EMBL/GenBank/DDBJ databases">
        <title>Pedobacter sp. RP-3-22 sp. nov., isolated from Arctic soil.</title>
        <authorList>
            <person name="Dahal R.H."/>
            <person name="Kim D.-U."/>
        </authorList>
    </citation>
    <scope>NUCLEOTIDE SEQUENCE [LARGE SCALE GENOMIC DNA]</scope>
    <source>
        <strain evidence="2 3">RP-3-22</strain>
    </source>
</reference>
<name>A0A4V5NZX8_9SPHI</name>
<protein>
    <submittedName>
        <fullName evidence="2">DUF4142 domain-containing protein</fullName>
    </submittedName>
</protein>
<dbReference type="InterPro" id="IPR025419">
    <property type="entry name" value="DUF4142"/>
</dbReference>
<dbReference type="PROSITE" id="PS51257">
    <property type="entry name" value="PROKAR_LIPOPROTEIN"/>
    <property type="match status" value="1"/>
</dbReference>
<accession>A0A4V5NZX8</accession>
<dbReference type="RefSeq" id="WP_136840286.1">
    <property type="nucleotide sequence ID" value="NZ_SWBR01000002.1"/>
</dbReference>
<dbReference type="Proteomes" id="UP000309488">
    <property type="component" value="Unassembled WGS sequence"/>
</dbReference>
<comment type="caution">
    <text evidence="2">The sequence shown here is derived from an EMBL/GenBank/DDBJ whole genome shotgun (WGS) entry which is preliminary data.</text>
</comment>
<dbReference type="AlphaFoldDB" id="A0A4V5NZX8"/>
<dbReference type="OrthoDB" id="883203at2"/>
<evidence type="ECO:0000313" key="3">
    <source>
        <dbReference type="Proteomes" id="UP000309488"/>
    </source>
</evidence>
<sequence>MKNPFLYLIILVLAACGSNEQKDSTSTKDSSASQPDTLLVKTDDATKLDSNDVSFFEHAAYGGMVEVESSSKILVTTEDSAIKTFAQMMVNDHGDANRKLSALAQSKGYVLPSALPNSKIELINKMDSFKDEGRNEYYLQLMINEHKTAIDLFALAERSADKQISQFASGLLPKLKHHYRLVMQIDTAFQAPKANQGDDPLKLSDRKAH</sequence>
<dbReference type="InterPro" id="IPR012347">
    <property type="entry name" value="Ferritin-like"/>
</dbReference>
<evidence type="ECO:0000313" key="2">
    <source>
        <dbReference type="EMBL" id="TKC10442.1"/>
    </source>
</evidence>
<evidence type="ECO:0000259" key="1">
    <source>
        <dbReference type="Pfam" id="PF13628"/>
    </source>
</evidence>
<dbReference type="PANTHER" id="PTHR38593">
    <property type="entry name" value="BLR2558 PROTEIN"/>
    <property type="match status" value="1"/>
</dbReference>
<organism evidence="2 3">
    <name type="scientific">Pedobacter polaris</name>
    <dbReference type="NCBI Taxonomy" id="2571273"/>
    <lineage>
        <taxon>Bacteria</taxon>
        <taxon>Pseudomonadati</taxon>
        <taxon>Bacteroidota</taxon>
        <taxon>Sphingobacteriia</taxon>
        <taxon>Sphingobacteriales</taxon>
        <taxon>Sphingobacteriaceae</taxon>
        <taxon>Pedobacter</taxon>
    </lineage>
</organism>
<keyword evidence="3" id="KW-1185">Reference proteome</keyword>
<dbReference type="EMBL" id="SWBR01000002">
    <property type="protein sequence ID" value="TKC10442.1"/>
    <property type="molecule type" value="Genomic_DNA"/>
</dbReference>
<feature type="domain" description="DUF4142" evidence="1">
    <location>
        <begin position="51"/>
        <end position="184"/>
    </location>
</feature>